<evidence type="ECO:0000256" key="8">
    <source>
        <dbReference type="PROSITE-ProRule" id="PRU00042"/>
    </source>
</evidence>
<evidence type="ECO:0000256" key="3">
    <source>
        <dbReference type="ARBA" id="ARBA00022737"/>
    </source>
</evidence>
<evidence type="ECO:0000256" key="6">
    <source>
        <dbReference type="ARBA" id="ARBA00023125"/>
    </source>
</evidence>
<feature type="compositionally biased region" description="Polar residues" evidence="9">
    <location>
        <begin position="544"/>
        <end position="556"/>
    </location>
</feature>
<feature type="domain" description="C2H2-type" evidence="10">
    <location>
        <begin position="780"/>
        <end position="807"/>
    </location>
</feature>
<evidence type="ECO:0000256" key="2">
    <source>
        <dbReference type="ARBA" id="ARBA00022723"/>
    </source>
</evidence>
<dbReference type="GO" id="GO:0008270">
    <property type="term" value="F:zinc ion binding"/>
    <property type="evidence" value="ECO:0007669"/>
    <property type="project" value="UniProtKB-KW"/>
</dbReference>
<keyword evidence="12" id="KW-1185">Reference proteome</keyword>
<dbReference type="InterPro" id="IPR036236">
    <property type="entry name" value="Znf_C2H2_sf"/>
</dbReference>
<dbReference type="PANTHER" id="PTHR24404">
    <property type="entry name" value="ZINC FINGER PROTEIN"/>
    <property type="match status" value="1"/>
</dbReference>
<dbReference type="FunFam" id="3.30.160.60:FF:002343">
    <property type="entry name" value="Zinc finger protein 33A"/>
    <property type="match status" value="1"/>
</dbReference>
<evidence type="ECO:0000256" key="5">
    <source>
        <dbReference type="ARBA" id="ARBA00022833"/>
    </source>
</evidence>
<reference evidence="11 12" key="1">
    <citation type="submission" date="2019-05" db="EMBL/GenBank/DDBJ databases">
        <title>Another draft genome of Portunus trituberculatus and its Hox gene families provides insights of decapod evolution.</title>
        <authorList>
            <person name="Jeong J.-H."/>
            <person name="Song I."/>
            <person name="Kim S."/>
            <person name="Choi T."/>
            <person name="Kim D."/>
            <person name="Ryu S."/>
            <person name="Kim W."/>
        </authorList>
    </citation>
    <scope>NUCLEOTIDE SEQUENCE [LARGE SCALE GENOMIC DNA]</scope>
    <source>
        <tissue evidence="11">Muscle</tissue>
    </source>
</reference>
<dbReference type="PROSITE" id="PS00028">
    <property type="entry name" value="ZINC_FINGER_C2H2_1"/>
    <property type="match status" value="5"/>
</dbReference>
<evidence type="ECO:0000259" key="10">
    <source>
        <dbReference type="PROSITE" id="PS50157"/>
    </source>
</evidence>
<dbReference type="SMART" id="SM00355">
    <property type="entry name" value="ZnF_C2H2"/>
    <property type="match status" value="6"/>
</dbReference>
<feature type="compositionally biased region" description="Low complexity" evidence="9">
    <location>
        <begin position="445"/>
        <end position="497"/>
    </location>
</feature>
<comment type="subcellular location">
    <subcellularLocation>
        <location evidence="1">Nucleus</location>
    </subcellularLocation>
</comment>
<keyword evidence="5" id="KW-0862">Zinc</keyword>
<protein>
    <submittedName>
        <fullName evidence="11">B-cell lymphoma 6</fullName>
    </submittedName>
</protein>
<feature type="compositionally biased region" description="Basic and acidic residues" evidence="9">
    <location>
        <begin position="609"/>
        <end position="621"/>
    </location>
</feature>
<name>A0A5B7EGM7_PORTR</name>
<dbReference type="PROSITE" id="PS50157">
    <property type="entry name" value="ZINC_FINGER_C2H2_2"/>
    <property type="match status" value="6"/>
</dbReference>
<dbReference type="PANTHER" id="PTHR24404:SF114">
    <property type="entry name" value="KLUMPFUSS, ISOFORM B-RELATED"/>
    <property type="match status" value="1"/>
</dbReference>
<dbReference type="Pfam" id="PF00096">
    <property type="entry name" value="zf-C2H2"/>
    <property type="match status" value="4"/>
</dbReference>
<keyword evidence="2" id="KW-0479">Metal-binding</keyword>
<comment type="caution">
    <text evidence="11">The sequence shown here is derived from an EMBL/GenBank/DDBJ whole genome shotgun (WGS) entry which is preliminary data.</text>
</comment>
<feature type="compositionally biased region" description="Basic residues" evidence="9">
    <location>
        <begin position="48"/>
        <end position="58"/>
    </location>
</feature>
<evidence type="ECO:0000313" key="11">
    <source>
        <dbReference type="EMBL" id="MPC33511.1"/>
    </source>
</evidence>
<feature type="region of interest" description="Disordered" evidence="9">
    <location>
        <begin position="600"/>
        <end position="686"/>
    </location>
</feature>
<dbReference type="GO" id="GO:0000978">
    <property type="term" value="F:RNA polymerase II cis-regulatory region sequence-specific DNA binding"/>
    <property type="evidence" value="ECO:0007669"/>
    <property type="project" value="TreeGrafter"/>
</dbReference>
<feature type="region of interest" description="Disordered" evidence="9">
    <location>
        <begin position="393"/>
        <end position="497"/>
    </location>
</feature>
<evidence type="ECO:0000256" key="1">
    <source>
        <dbReference type="ARBA" id="ARBA00004123"/>
    </source>
</evidence>
<feature type="region of interest" description="Disordered" evidence="9">
    <location>
        <begin position="48"/>
        <end position="73"/>
    </location>
</feature>
<organism evidence="11 12">
    <name type="scientific">Portunus trituberculatus</name>
    <name type="common">Swimming crab</name>
    <name type="synonym">Neptunus trituberculatus</name>
    <dbReference type="NCBI Taxonomy" id="210409"/>
    <lineage>
        <taxon>Eukaryota</taxon>
        <taxon>Metazoa</taxon>
        <taxon>Ecdysozoa</taxon>
        <taxon>Arthropoda</taxon>
        <taxon>Crustacea</taxon>
        <taxon>Multicrustacea</taxon>
        <taxon>Malacostraca</taxon>
        <taxon>Eumalacostraca</taxon>
        <taxon>Eucarida</taxon>
        <taxon>Decapoda</taxon>
        <taxon>Pleocyemata</taxon>
        <taxon>Brachyura</taxon>
        <taxon>Eubrachyura</taxon>
        <taxon>Portunoidea</taxon>
        <taxon>Portunidae</taxon>
        <taxon>Portuninae</taxon>
        <taxon>Portunus</taxon>
    </lineage>
</organism>
<dbReference type="AlphaFoldDB" id="A0A5B7EGM7"/>
<feature type="domain" description="C2H2-type" evidence="10">
    <location>
        <begin position="836"/>
        <end position="864"/>
    </location>
</feature>
<sequence>MVVVVVMVMVMVMVMGVKYLAALTKPVFFQGGRDSRDGLCKVPPPPNHHNHHYRHSPHHGITTRGHMGFPHGDRRDQTEANGWVMVDGLDGVANVEEDFTYGSGDGEFDTLEEEEEERYYDNMYLDFYECHGVRARGLRLLCEVCMGHLGTLLPPAGPQNTNGCCAVEVTLHKPPGEGLWVWSRGVKLESVNPPSDTGTKAVKTCSSVGLMNGDAVINAAMSCATHTAPQVSSSDAVMLHTMSSEPSNSSSEVMLSRTSSSISSGATMLPVCSRDRTLSLPVSTSTPESLISINSPLPAFPVSLSDVMLPVSTANTTTLPVSSISSLDCLISMNYTMTKLPLSTSLISTSRNAVASVSARDTVPHVSGTDLLLHSLGQEGKGSEMVKECDGNVNGEVNMPSPSSESLVLGSHIPSLSTPSPSLSIPPSLSSPPTSLSTPPPLSSPPSLILSSPTPALSTPSPLSSPPTSLSTPQTVVLTTPPLSTPPMALSSHSPLSLPPVSTTRLSYFDMKDYMDTPVSKDVIIPPVVPPVNTQPHRTPPPTTKSHSPFSPQHLTLLSPDPLTAKPDSHNSNISEKFTRKNFSVSSSVEVQVSSLPSAAAPTVLKMQHTPEDSKGQRKGQDTGTSKKASDTFQDLPLAALGKRRRKPSEKARNAQISRSSTRPGKFPRTKVPQEDAQQSGDPVSRQEEAQYKFVCEYCGRKFSSATGFRYHVGSHGVGAGVTFTCDLCPYTTRRASDLKKHQVTHTGERPHRCPVCSQEFSVNSSFRRHLRVHSGERPHVCPSCPMAFRSPATLRQHMVRHTGARDYVCEVCGSSFILRHHYTLHRRLHNEELPFTCTHCTSSFRHHSALRQHRRKAHPREEAARLQQTKLRHLVVKGNLQGTPTPVPVPAPPPPPPLPQHPFEEILQEDLVSEDSAACVDSCTQTLPSPSSPSSSITQGKAKGQKDTPIVLTISTLGTTSHTGHTKMQELPKDSKDTIGLQEKDTCANPDFSYPTIEILPDPIAESLSIPEKYLVVKEEEVVGGNGDFSSSSSSSTSSSIPSQVYIVLPEADDCASHLYIVMGEHIPTSLSQ</sequence>
<dbReference type="SUPFAM" id="SSF57667">
    <property type="entry name" value="beta-beta-alpha zinc fingers"/>
    <property type="match status" value="3"/>
</dbReference>
<feature type="region of interest" description="Disordered" evidence="9">
    <location>
        <begin position="526"/>
        <end position="575"/>
    </location>
</feature>
<dbReference type="EMBL" id="VSRR010002849">
    <property type="protein sequence ID" value="MPC33511.1"/>
    <property type="molecule type" value="Genomic_DNA"/>
</dbReference>
<feature type="domain" description="C2H2-type" evidence="10">
    <location>
        <begin position="694"/>
        <end position="716"/>
    </location>
</feature>
<dbReference type="GO" id="GO:0005634">
    <property type="term" value="C:nucleus"/>
    <property type="evidence" value="ECO:0007669"/>
    <property type="project" value="UniProtKB-SubCell"/>
</dbReference>
<keyword evidence="4 8" id="KW-0863">Zinc-finger</keyword>
<evidence type="ECO:0000313" key="12">
    <source>
        <dbReference type="Proteomes" id="UP000324222"/>
    </source>
</evidence>
<proteinExistence type="predicted"/>
<evidence type="ECO:0000256" key="9">
    <source>
        <dbReference type="SAM" id="MobiDB-lite"/>
    </source>
</evidence>
<keyword evidence="6" id="KW-0238">DNA-binding</keyword>
<feature type="compositionally biased region" description="Polar residues" evidence="9">
    <location>
        <begin position="622"/>
        <end position="633"/>
    </location>
</feature>
<dbReference type="GO" id="GO:0003700">
    <property type="term" value="F:DNA-binding transcription factor activity"/>
    <property type="evidence" value="ECO:0007669"/>
    <property type="project" value="TreeGrafter"/>
</dbReference>
<dbReference type="Proteomes" id="UP000324222">
    <property type="component" value="Unassembled WGS sequence"/>
</dbReference>
<feature type="domain" description="C2H2-type" evidence="10">
    <location>
        <begin position="752"/>
        <end position="779"/>
    </location>
</feature>
<dbReference type="InterPro" id="IPR050589">
    <property type="entry name" value="Ikaros_C2H2-ZF"/>
</dbReference>
<keyword evidence="7" id="KW-0539">Nucleus</keyword>
<feature type="compositionally biased region" description="Low complexity" evidence="9">
    <location>
        <begin position="414"/>
        <end position="437"/>
    </location>
</feature>
<dbReference type="FunFam" id="3.30.160.60:FF:000446">
    <property type="entry name" value="Zinc finger protein"/>
    <property type="match status" value="1"/>
</dbReference>
<dbReference type="OrthoDB" id="6343973at2759"/>
<gene>
    <name evidence="11" type="primary">BCL6</name>
    <name evidence="11" type="ORF">E2C01_026865</name>
</gene>
<dbReference type="GO" id="GO:0006357">
    <property type="term" value="P:regulation of transcription by RNA polymerase II"/>
    <property type="evidence" value="ECO:0007669"/>
    <property type="project" value="TreeGrafter"/>
</dbReference>
<dbReference type="Gene3D" id="3.30.160.60">
    <property type="entry name" value="Classic Zinc Finger"/>
    <property type="match status" value="4"/>
</dbReference>
<feature type="region of interest" description="Disordered" evidence="9">
    <location>
        <begin position="923"/>
        <end position="947"/>
    </location>
</feature>
<keyword evidence="3" id="KW-0677">Repeat</keyword>
<accession>A0A5B7EGM7</accession>
<feature type="domain" description="C2H2-type" evidence="10">
    <location>
        <begin position="724"/>
        <end position="751"/>
    </location>
</feature>
<evidence type="ECO:0000256" key="4">
    <source>
        <dbReference type="ARBA" id="ARBA00022771"/>
    </source>
</evidence>
<feature type="domain" description="C2H2-type" evidence="10">
    <location>
        <begin position="808"/>
        <end position="835"/>
    </location>
</feature>
<dbReference type="InterPro" id="IPR013087">
    <property type="entry name" value="Znf_C2H2_type"/>
</dbReference>
<evidence type="ECO:0000256" key="7">
    <source>
        <dbReference type="ARBA" id="ARBA00023242"/>
    </source>
</evidence>